<comment type="caution">
    <text evidence="2">The sequence shown here is derived from an EMBL/GenBank/DDBJ whole genome shotgun (WGS) entry which is preliminary data.</text>
</comment>
<sequence length="220" mass="26380">MQRLHLIFIFLGAFLLCSFLNDFGLHPFVLVLIMMFYLFLFTMLPQIYTIFGTRNIRKIDRFLSQKQTSSLYSHFYIAIHDGAPQQKKILEQLLQNPVYEQEYPYFKSLLLLLEKRYDAAFFEAEKIQKAEIRYYTLAQIEIERGNHAKASDYIHRLQSKWRRDTLLALQAFSKQQLDEFIRRSSNALKRTRGIEYYMLYHLFEKLKPSKTFNLPFCLSV</sequence>
<feature type="transmembrane region" description="Helical" evidence="1">
    <location>
        <begin position="29"/>
        <end position="51"/>
    </location>
</feature>
<dbReference type="Proteomes" id="UP001398420">
    <property type="component" value="Unassembled WGS sequence"/>
</dbReference>
<keyword evidence="3" id="KW-1185">Reference proteome</keyword>
<keyword evidence="1" id="KW-1133">Transmembrane helix</keyword>
<accession>A0ABU9LL63</accession>
<name>A0ABU9LL63_9BACL</name>
<organism evidence="2 3">
    <name type="scientific">Kurthia gibsonii</name>
    <dbReference type="NCBI Taxonomy" id="33946"/>
    <lineage>
        <taxon>Bacteria</taxon>
        <taxon>Bacillati</taxon>
        <taxon>Bacillota</taxon>
        <taxon>Bacilli</taxon>
        <taxon>Bacillales</taxon>
        <taxon>Caryophanaceae</taxon>
        <taxon>Kurthia</taxon>
    </lineage>
</organism>
<evidence type="ECO:0000313" key="2">
    <source>
        <dbReference type="EMBL" id="MEL5987729.1"/>
    </source>
</evidence>
<evidence type="ECO:0000313" key="3">
    <source>
        <dbReference type="Proteomes" id="UP001398420"/>
    </source>
</evidence>
<proteinExistence type="predicted"/>
<reference evidence="2 3" key="1">
    <citation type="submission" date="2024-04" db="EMBL/GenBank/DDBJ databases">
        <authorList>
            <person name="Wu Y.S."/>
            <person name="Zhang L."/>
        </authorList>
    </citation>
    <scope>NUCLEOTIDE SEQUENCE [LARGE SCALE GENOMIC DNA]</scope>
    <source>
        <strain evidence="2 3">KG-01</strain>
    </source>
</reference>
<keyword evidence="1" id="KW-0472">Membrane</keyword>
<dbReference type="RefSeq" id="WP_342302730.1">
    <property type="nucleotide sequence ID" value="NZ_JBCEWA010000003.1"/>
</dbReference>
<gene>
    <name evidence="2" type="ORF">AAF454_04805</name>
</gene>
<protein>
    <submittedName>
        <fullName evidence="2">Uncharacterized protein</fullName>
    </submittedName>
</protein>
<evidence type="ECO:0000256" key="1">
    <source>
        <dbReference type="SAM" id="Phobius"/>
    </source>
</evidence>
<dbReference type="EMBL" id="JBCEWA010000003">
    <property type="protein sequence ID" value="MEL5987729.1"/>
    <property type="molecule type" value="Genomic_DNA"/>
</dbReference>
<keyword evidence="1" id="KW-0812">Transmembrane</keyword>